<dbReference type="AlphaFoldDB" id="A0A6G9AXK6"/>
<keyword evidence="1" id="KW-0732">Signal</keyword>
<sequence>MQRKRIFFWLQRLFYMLMALHVINLSVDAPDQHIYVSATGVIQEDLTFNEIESISEWVLEHVLGIDDAVPEHDEPDAGDAVSKIHIKLSLPQRLLFIVLPSRSVAQADSVKFLFLSLPYLSCAQEINAPPPRLG</sequence>
<proteinExistence type="predicted"/>
<evidence type="ECO:0000256" key="1">
    <source>
        <dbReference type="SAM" id="SignalP"/>
    </source>
</evidence>
<dbReference type="KEGG" id="spib:G8759_33000"/>
<dbReference type="EMBL" id="CP050063">
    <property type="protein sequence ID" value="QIP17114.1"/>
    <property type="molecule type" value="Genomic_DNA"/>
</dbReference>
<name>A0A6G9AXK6_9BACT</name>
<dbReference type="Proteomes" id="UP000501802">
    <property type="component" value="Chromosome"/>
</dbReference>
<accession>A0A6G9AXK6</accession>
<keyword evidence="3" id="KW-1185">Reference proteome</keyword>
<evidence type="ECO:0000313" key="3">
    <source>
        <dbReference type="Proteomes" id="UP000501802"/>
    </source>
</evidence>
<dbReference type="RefSeq" id="WP_167217645.1">
    <property type="nucleotide sequence ID" value="NZ_CP050063.1"/>
</dbReference>
<feature type="chain" id="PRO_5026337578" evidence="1">
    <location>
        <begin position="25"/>
        <end position="134"/>
    </location>
</feature>
<gene>
    <name evidence="2" type="ORF">G8759_33000</name>
</gene>
<organism evidence="2 3">
    <name type="scientific">Spirosoma aureum</name>
    <dbReference type="NCBI Taxonomy" id="2692134"/>
    <lineage>
        <taxon>Bacteria</taxon>
        <taxon>Pseudomonadati</taxon>
        <taxon>Bacteroidota</taxon>
        <taxon>Cytophagia</taxon>
        <taxon>Cytophagales</taxon>
        <taxon>Cytophagaceae</taxon>
        <taxon>Spirosoma</taxon>
    </lineage>
</organism>
<feature type="signal peptide" evidence="1">
    <location>
        <begin position="1"/>
        <end position="24"/>
    </location>
</feature>
<evidence type="ECO:0000313" key="2">
    <source>
        <dbReference type="EMBL" id="QIP17114.1"/>
    </source>
</evidence>
<protein>
    <submittedName>
        <fullName evidence="2">Uncharacterized protein</fullName>
    </submittedName>
</protein>
<reference evidence="2 3" key="1">
    <citation type="submission" date="2020-03" db="EMBL/GenBank/DDBJ databases">
        <authorList>
            <person name="Kim M.K."/>
        </authorList>
    </citation>
    <scope>NUCLEOTIDE SEQUENCE [LARGE SCALE GENOMIC DNA]</scope>
    <source>
        <strain evidence="2 3">BT328</strain>
    </source>
</reference>